<gene>
    <name evidence="1" type="ORF">BJI69_17130</name>
</gene>
<evidence type="ECO:0000313" key="2">
    <source>
        <dbReference type="Proteomes" id="UP000182987"/>
    </source>
</evidence>
<name>A0A0G9GZ44_9GAMM</name>
<keyword evidence="2" id="KW-1185">Reference proteome</keyword>
<dbReference type="STRING" id="1440763.BJI69_17130"/>
<sequence>MSFRITGIDPKPFLSLYGLDEAQLDKRGVIRVVASNDTGYPERIELRNARRGEALLLLNHTHQPAQSPYRSSHAIFIREGATEACEVSDEVPEVLRTRTLSLRGFDEREHIASAVLVEGSVLDDAIERMFAMSSVRYAHVHYAAYGCYAARIDRS</sequence>
<dbReference type="PIRSF" id="PIRSF034110">
    <property type="entry name" value="DUF1203"/>
    <property type="match status" value="1"/>
</dbReference>
<dbReference type="EMBL" id="CP017480">
    <property type="protein sequence ID" value="APG05458.1"/>
    <property type="molecule type" value="Genomic_DNA"/>
</dbReference>
<dbReference type="RefSeq" id="WP_046969632.1">
    <property type="nucleotide sequence ID" value="NZ_CP017480.1"/>
</dbReference>
<organism evidence="1 2">
    <name type="scientific">Luteibacter rhizovicinus DSM 16549</name>
    <dbReference type="NCBI Taxonomy" id="1440763"/>
    <lineage>
        <taxon>Bacteria</taxon>
        <taxon>Pseudomonadati</taxon>
        <taxon>Pseudomonadota</taxon>
        <taxon>Gammaproteobacteria</taxon>
        <taxon>Lysobacterales</taxon>
        <taxon>Rhodanobacteraceae</taxon>
        <taxon>Luteibacter</taxon>
    </lineage>
</organism>
<accession>A0A0G9GZ44</accession>
<reference evidence="2" key="1">
    <citation type="submission" date="2016-09" db="EMBL/GenBank/DDBJ databases">
        <authorList>
            <person name="Lysoe E."/>
        </authorList>
    </citation>
    <scope>NUCLEOTIDE SEQUENCE [LARGE SCALE GENOMIC DNA]</scope>
    <source>
        <strain evidence="2">LJ96T</strain>
    </source>
</reference>
<proteinExistence type="predicted"/>
<protein>
    <submittedName>
        <fullName evidence="1">Uncharacterized protein</fullName>
    </submittedName>
</protein>
<dbReference type="KEGG" id="lrz:BJI69_17130"/>
<dbReference type="InterPro" id="IPR009593">
    <property type="entry name" value="DUF1203"/>
</dbReference>
<evidence type="ECO:0000313" key="1">
    <source>
        <dbReference type="EMBL" id="APG05458.1"/>
    </source>
</evidence>
<dbReference type="AlphaFoldDB" id="A0A0G9GZ44"/>
<dbReference type="OrthoDB" id="5953307at2"/>
<dbReference type="Pfam" id="PF06718">
    <property type="entry name" value="DUF1203"/>
    <property type="match status" value="1"/>
</dbReference>
<dbReference type="PATRIC" id="fig|1440763.5.peg.4299"/>
<dbReference type="Proteomes" id="UP000182987">
    <property type="component" value="Chromosome"/>
</dbReference>